<name>A0A918SSK5_9ACTN</name>
<protein>
    <submittedName>
        <fullName evidence="1">Uncharacterized protein</fullName>
    </submittedName>
</protein>
<reference evidence="1" key="1">
    <citation type="journal article" date="2014" name="Int. J. Syst. Evol. Microbiol.">
        <title>Complete genome sequence of Corynebacterium casei LMG S-19264T (=DSM 44701T), isolated from a smear-ripened cheese.</title>
        <authorList>
            <consortium name="US DOE Joint Genome Institute (JGI-PGF)"/>
            <person name="Walter F."/>
            <person name="Albersmeier A."/>
            <person name="Kalinowski J."/>
            <person name="Ruckert C."/>
        </authorList>
    </citation>
    <scope>NUCLEOTIDE SEQUENCE</scope>
    <source>
        <strain evidence="1">JCM 4518</strain>
    </source>
</reference>
<keyword evidence="2" id="KW-1185">Reference proteome</keyword>
<accession>A0A918SSK5</accession>
<sequence>MISGDTEDLSAWLDARHGPGAYIGTFLTGTYFAAPVPAAD</sequence>
<gene>
    <name evidence="1" type="ORF">GCM10010305_09430</name>
</gene>
<dbReference type="Proteomes" id="UP000644020">
    <property type="component" value="Unassembled WGS sequence"/>
</dbReference>
<dbReference type="AlphaFoldDB" id="A0A918SSK5"/>
<organism evidence="1 2">
    <name type="scientific">Streptomyces termitum</name>
    <dbReference type="NCBI Taxonomy" id="67368"/>
    <lineage>
        <taxon>Bacteria</taxon>
        <taxon>Bacillati</taxon>
        <taxon>Actinomycetota</taxon>
        <taxon>Actinomycetes</taxon>
        <taxon>Kitasatosporales</taxon>
        <taxon>Streptomycetaceae</taxon>
        <taxon>Streptomyces</taxon>
    </lineage>
</organism>
<evidence type="ECO:0000313" key="1">
    <source>
        <dbReference type="EMBL" id="GHA69378.1"/>
    </source>
</evidence>
<evidence type="ECO:0000313" key="2">
    <source>
        <dbReference type="Proteomes" id="UP000644020"/>
    </source>
</evidence>
<reference evidence="1" key="2">
    <citation type="submission" date="2020-09" db="EMBL/GenBank/DDBJ databases">
        <authorList>
            <person name="Sun Q."/>
            <person name="Ohkuma M."/>
        </authorList>
    </citation>
    <scope>NUCLEOTIDE SEQUENCE</scope>
    <source>
        <strain evidence="1">JCM 4518</strain>
    </source>
</reference>
<comment type="caution">
    <text evidence="1">The sequence shown here is derived from an EMBL/GenBank/DDBJ whole genome shotgun (WGS) entry which is preliminary data.</text>
</comment>
<dbReference type="EMBL" id="BMUL01000002">
    <property type="protein sequence ID" value="GHA69378.1"/>
    <property type="molecule type" value="Genomic_DNA"/>
</dbReference>
<proteinExistence type="predicted"/>
<dbReference type="RefSeq" id="WP_268256826.1">
    <property type="nucleotide sequence ID" value="NZ_BMUL01000002.1"/>
</dbReference>